<name>A0AAW1JZG7_POPJA</name>
<feature type="signal peptide" evidence="1">
    <location>
        <begin position="1"/>
        <end position="16"/>
    </location>
</feature>
<gene>
    <name evidence="2" type="ORF">QE152_g25763</name>
</gene>
<keyword evidence="3" id="KW-1185">Reference proteome</keyword>
<comment type="caution">
    <text evidence="2">The sequence shown here is derived from an EMBL/GenBank/DDBJ whole genome shotgun (WGS) entry which is preliminary data.</text>
</comment>
<evidence type="ECO:0000313" key="3">
    <source>
        <dbReference type="Proteomes" id="UP001458880"/>
    </source>
</evidence>
<accession>A0AAW1JZG7</accession>
<proteinExistence type="predicted"/>
<organism evidence="2 3">
    <name type="scientific">Popillia japonica</name>
    <name type="common">Japanese beetle</name>
    <dbReference type="NCBI Taxonomy" id="7064"/>
    <lineage>
        <taxon>Eukaryota</taxon>
        <taxon>Metazoa</taxon>
        <taxon>Ecdysozoa</taxon>
        <taxon>Arthropoda</taxon>
        <taxon>Hexapoda</taxon>
        <taxon>Insecta</taxon>
        <taxon>Pterygota</taxon>
        <taxon>Neoptera</taxon>
        <taxon>Endopterygota</taxon>
        <taxon>Coleoptera</taxon>
        <taxon>Polyphaga</taxon>
        <taxon>Scarabaeiformia</taxon>
        <taxon>Scarabaeidae</taxon>
        <taxon>Rutelinae</taxon>
        <taxon>Popillia</taxon>
    </lineage>
</organism>
<dbReference type="EMBL" id="JASPKY010000287">
    <property type="protein sequence ID" value="KAK9710908.1"/>
    <property type="molecule type" value="Genomic_DNA"/>
</dbReference>
<feature type="chain" id="PRO_5043945956" evidence="1">
    <location>
        <begin position="17"/>
        <end position="202"/>
    </location>
</feature>
<sequence length="202" mass="22900">MKVAIFLLFCVTISAAEIIIEPKIDPHVVTKKCEADCSKSKPQAYCVHYSDGDQYAARNHSDYTLYIAVRRCPPLYWKEIQLVFHLEWRETIPPPAAPLLSLFQVFRIASQIPSVGIGMLRAAFNISLILVGDGEVYYSSLFIQYVECGYFRYFSLFDIGRSVLSSHSLRKSTQTLLENETGSENEDSTTQTGLLMLNEVRN</sequence>
<reference evidence="2 3" key="1">
    <citation type="journal article" date="2024" name="BMC Genomics">
        <title>De novo assembly and annotation of Popillia japonica's genome with initial clues to its potential as an invasive pest.</title>
        <authorList>
            <person name="Cucini C."/>
            <person name="Boschi S."/>
            <person name="Funari R."/>
            <person name="Cardaioli E."/>
            <person name="Iannotti N."/>
            <person name="Marturano G."/>
            <person name="Paoli F."/>
            <person name="Bruttini M."/>
            <person name="Carapelli A."/>
            <person name="Frati F."/>
            <person name="Nardi F."/>
        </authorList>
    </citation>
    <scope>NUCLEOTIDE SEQUENCE [LARGE SCALE GENOMIC DNA]</scope>
    <source>
        <strain evidence="2">DMR45628</strain>
    </source>
</reference>
<dbReference type="Proteomes" id="UP001458880">
    <property type="component" value="Unassembled WGS sequence"/>
</dbReference>
<protein>
    <submittedName>
        <fullName evidence="2">Uncharacterized protein</fullName>
    </submittedName>
</protein>
<keyword evidence="1" id="KW-0732">Signal</keyword>
<evidence type="ECO:0000256" key="1">
    <source>
        <dbReference type="SAM" id="SignalP"/>
    </source>
</evidence>
<dbReference type="AlphaFoldDB" id="A0AAW1JZG7"/>
<evidence type="ECO:0000313" key="2">
    <source>
        <dbReference type="EMBL" id="KAK9710908.1"/>
    </source>
</evidence>